<dbReference type="AlphaFoldDB" id="A0A7D5GIZ1"/>
<accession>A0A7D5GIZ1</accession>
<dbReference type="OrthoDB" id="296162at2157"/>
<feature type="region of interest" description="Disordered" evidence="1">
    <location>
        <begin position="1"/>
        <end position="20"/>
    </location>
</feature>
<protein>
    <submittedName>
        <fullName evidence="2">Uncharacterized protein</fullName>
    </submittedName>
</protein>
<dbReference type="RefSeq" id="WP_179262649.1">
    <property type="nucleotide sequence ID" value="NZ_CP058601.1"/>
</dbReference>
<proteinExistence type="predicted"/>
<name>A0A7D5GIZ1_9EURY</name>
<gene>
    <name evidence="2" type="ORF">HYG82_16275</name>
</gene>
<organism evidence="2 3">
    <name type="scientific">Natrinema halophilum</name>
    <dbReference type="NCBI Taxonomy" id="1699371"/>
    <lineage>
        <taxon>Archaea</taxon>
        <taxon>Methanobacteriati</taxon>
        <taxon>Methanobacteriota</taxon>
        <taxon>Stenosarchaea group</taxon>
        <taxon>Halobacteria</taxon>
        <taxon>Halobacteriales</taxon>
        <taxon>Natrialbaceae</taxon>
        <taxon>Natrinema</taxon>
    </lineage>
</organism>
<evidence type="ECO:0000313" key="3">
    <source>
        <dbReference type="Proteomes" id="UP000509241"/>
    </source>
</evidence>
<dbReference type="EMBL" id="CP058601">
    <property type="protein sequence ID" value="QLG50288.1"/>
    <property type="molecule type" value="Genomic_DNA"/>
</dbReference>
<dbReference type="KEGG" id="haly:HYG82_16275"/>
<sequence>MASQQDQPTPDELEDMDPDEVRERLLRFIVKRDMDRHRDIYDALADE</sequence>
<keyword evidence="3" id="KW-1185">Reference proteome</keyword>
<evidence type="ECO:0000313" key="2">
    <source>
        <dbReference type="EMBL" id="QLG50288.1"/>
    </source>
</evidence>
<dbReference type="Proteomes" id="UP000509241">
    <property type="component" value="Chromosome"/>
</dbReference>
<reference evidence="2 3" key="1">
    <citation type="submission" date="2020-07" db="EMBL/GenBank/DDBJ databases">
        <authorList>
            <person name="Cui H."/>
        </authorList>
    </citation>
    <scope>NUCLEOTIDE SEQUENCE [LARGE SCALE GENOMIC DNA]</scope>
    <source>
        <strain evidence="2 3">YPL8</strain>
    </source>
</reference>
<feature type="compositionally biased region" description="Acidic residues" evidence="1">
    <location>
        <begin position="9"/>
        <end position="18"/>
    </location>
</feature>
<evidence type="ECO:0000256" key="1">
    <source>
        <dbReference type="SAM" id="MobiDB-lite"/>
    </source>
</evidence>
<dbReference type="GeneID" id="56034880"/>